<protein>
    <submittedName>
        <fullName evidence="2">Chemotaxis protein CheW</fullName>
    </submittedName>
</protein>
<dbReference type="Pfam" id="PF01584">
    <property type="entry name" value="CheW"/>
    <property type="match status" value="1"/>
</dbReference>
<dbReference type="PROSITE" id="PS50851">
    <property type="entry name" value="CHEW"/>
    <property type="match status" value="1"/>
</dbReference>
<reference evidence="2 3" key="1">
    <citation type="submission" date="2018-05" db="EMBL/GenBank/DDBJ databases">
        <title>Rhodobacteraceae gen. nov., sp. nov. isolated from sea water.</title>
        <authorList>
            <person name="Ren Y."/>
        </authorList>
    </citation>
    <scope>NUCLEOTIDE SEQUENCE [LARGE SCALE GENOMIC DNA]</scope>
    <source>
        <strain evidence="2 3">TG-679</strain>
    </source>
</reference>
<dbReference type="Proteomes" id="UP000245680">
    <property type="component" value="Unassembled WGS sequence"/>
</dbReference>
<dbReference type="Gene3D" id="2.40.50.180">
    <property type="entry name" value="CheA-289, Domain 4"/>
    <property type="match status" value="1"/>
</dbReference>
<dbReference type="PANTHER" id="PTHR22617:SF23">
    <property type="entry name" value="CHEMOTAXIS PROTEIN CHEW"/>
    <property type="match status" value="1"/>
</dbReference>
<dbReference type="RefSeq" id="WP_109813145.1">
    <property type="nucleotide sequence ID" value="NZ_QGKU01000060.1"/>
</dbReference>
<gene>
    <name evidence="2" type="ORF">DKT77_18565</name>
</gene>
<dbReference type="GO" id="GO:0006935">
    <property type="term" value="P:chemotaxis"/>
    <property type="evidence" value="ECO:0007669"/>
    <property type="project" value="InterPro"/>
</dbReference>
<dbReference type="InterPro" id="IPR002545">
    <property type="entry name" value="CheW-lke_dom"/>
</dbReference>
<dbReference type="OrthoDB" id="3291462at2"/>
<dbReference type="Gene3D" id="2.30.30.40">
    <property type="entry name" value="SH3 Domains"/>
    <property type="match status" value="1"/>
</dbReference>
<dbReference type="GO" id="GO:0007165">
    <property type="term" value="P:signal transduction"/>
    <property type="evidence" value="ECO:0007669"/>
    <property type="project" value="InterPro"/>
</dbReference>
<accession>A0A2V2LBQ8</accession>
<dbReference type="SMART" id="SM00260">
    <property type="entry name" value="CheW"/>
    <property type="match status" value="1"/>
</dbReference>
<keyword evidence="3" id="KW-1185">Reference proteome</keyword>
<sequence>MLDEKIQTEDRTGLTYLTCGLEDDRVGLPVTRIKEILDARPIRALPHTPPFLLGYVDVRGESILVADLRKLLGRPFRPDAADTRIVVLLIRSGDGEKAVGLRTDCVYEVATLDNDRIMSFADLGLLNWDSRMVRGIGKRNGEDITLLNLDGLMNSAVLADYHEELPGSGAATAPSGASEAAW</sequence>
<dbReference type="InterPro" id="IPR036061">
    <property type="entry name" value="CheW-like_dom_sf"/>
</dbReference>
<organism evidence="2 3">
    <name type="scientific">Meridianimarinicoccus roseus</name>
    <dbReference type="NCBI Taxonomy" id="2072018"/>
    <lineage>
        <taxon>Bacteria</taxon>
        <taxon>Pseudomonadati</taxon>
        <taxon>Pseudomonadota</taxon>
        <taxon>Alphaproteobacteria</taxon>
        <taxon>Rhodobacterales</taxon>
        <taxon>Paracoccaceae</taxon>
        <taxon>Meridianimarinicoccus</taxon>
    </lineage>
</organism>
<dbReference type="PANTHER" id="PTHR22617">
    <property type="entry name" value="CHEMOTAXIS SENSOR HISTIDINE KINASE-RELATED"/>
    <property type="match status" value="1"/>
</dbReference>
<comment type="caution">
    <text evidence="2">The sequence shown here is derived from an EMBL/GenBank/DDBJ whole genome shotgun (WGS) entry which is preliminary data.</text>
</comment>
<dbReference type="InterPro" id="IPR039315">
    <property type="entry name" value="CheW"/>
</dbReference>
<evidence type="ECO:0000259" key="1">
    <source>
        <dbReference type="PROSITE" id="PS50851"/>
    </source>
</evidence>
<dbReference type="SUPFAM" id="SSF50341">
    <property type="entry name" value="CheW-like"/>
    <property type="match status" value="1"/>
</dbReference>
<proteinExistence type="predicted"/>
<dbReference type="EMBL" id="QGKU01000060">
    <property type="protein sequence ID" value="PWR01161.1"/>
    <property type="molecule type" value="Genomic_DNA"/>
</dbReference>
<evidence type="ECO:0000313" key="3">
    <source>
        <dbReference type="Proteomes" id="UP000245680"/>
    </source>
</evidence>
<evidence type="ECO:0000313" key="2">
    <source>
        <dbReference type="EMBL" id="PWR01161.1"/>
    </source>
</evidence>
<name>A0A2V2LBQ8_9RHOB</name>
<dbReference type="GO" id="GO:0005829">
    <property type="term" value="C:cytosol"/>
    <property type="evidence" value="ECO:0007669"/>
    <property type="project" value="TreeGrafter"/>
</dbReference>
<feature type="domain" description="CheW-like" evidence="1">
    <location>
        <begin position="13"/>
        <end position="158"/>
    </location>
</feature>
<dbReference type="AlphaFoldDB" id="A0A2V2LBQ8"/>